<proteinExistence type="predicted"/>
<evidence type="ECO:0000256" key="1">
    <source>
        <dbReference type="SAM" id="MobiDB-lite"/>
    </source>
</evidence>
<feature type="region of interest" description="Disordered" evidence="1">
    <location>
        <begin position="78"/>
        <end position="112"/>
    </location>
</feature>
<evidence type="ECO:0000313" key="2">
    <source>
        <dbReference type="EMBL" id="KAF9479965.1"/>
    </source>
</evidence>
<name>A0A9P6D179_9AGAR</name>
<organism evidence="2 3">
    <name type="scientific">Pholiota conissans</name>
    <dbReference type="NCBI Taxonomy" id="109636"/>
    <lineage>
        <taxon>Eukaryota</taxon>
        <taxon>Fungi</taxon>
        <taxon>Dikarya</taxon>
        <taxon>Basidiomycota</taxon>
        <taxon>Agaricomycotina</taxon>
        <taxon>Agaricomycetes</taxon>
        <taxon>Agaricomycetidae</taxon>
        <taxon>Agaricales</taxon>
        <taxon>Agaricineae</taxon>
        <taxon>Strophariaceae</taxon>
        <taxon>Pholiota</taxon>
    </lineage>
</organism>
<accession>A0A9P6D179</accession>
<feature type="compositionally biased region" description="Polar residues" evidence="1">
    <location>
        <begin position="98"/>
        <end position="107"/>
    </location>
</feature>
<sequence length="320" mass="33811">MATSAPVTTSVQSSQLCDYCHQKPKFSNHLYCSKTCAGQAAALCNVWYISQVKHCHKKPKFQNFEYCGKNCAALANPGGKSRNPAPAAVAPQHGGGSKQANTNSNGNGTQGAFDPVQLAKLVAQHIPQVQAMFNPAPQPQVQAAPAQIQQQPIISNPFANPAVQVQAPHAPSNNPFLGPGPAAQSQNPTYATNPGAAAGASQQSAAMMNGAPTVPKLTPNPSRLEDGGAHPLLLSAQQPTGHFECLIPGCGQPVHTDTKGVRTSEYCSMRHREEAVAIGLASPCIMCLTFPQSETDYFCSRGCREESLNKQNIASDEEEQ</sequence>
<comment type="caution">
    <text evidence="2">The sequence shown here is derived from an EMBL/GenBank/DDBJ whole genome shotgun (WGS) entry which is preliminary data.</text>
</comment>
<protein>
    <submittedName>
        <fullName evidence="2">Uncharacterized protein</fullName>
    </submittedName>
</protein>
<feature type="compositionally biased region" description="Polar residues" evidence="1">
    <location>
        <begin position="183"/>
        <end position="192"/>
    </location>
</feature>
<dbReference type="EMBL" id="MU155202">
    <property type="protein sequence ID" value="KAF9479965.1"/>
    <property type="molecule type" value="Genomic_DNA"/>
</dbReference>
<feature type="region of interest" description="Disordered" evidence="1">
    <location>
        <begin position="165"/>
        <end position="204"/>
    </location>
</feature>
<evidence type="ECO:0000313" key="3">
    <source>
        <dbReference type="Proteomes" id="UP000807469"/>
    </source>
</evidence>
<dbReference type="OrthoDB" id="3171385at2759"/>
<feature type="compositionally biased region" description="Low complexity" evidence="1">
    <location>
        <begin position="195"/>
        <end position="204"/>
    </location>
</feature>
<gene>
    <name evidence="2" type="ORF">BDN70DRAFT_894481</name>
</gene>
<dbReference type="AlphaFoldDB" id="A0A9P6D179"/>
<keyword evidence="3" id="KW-1185">Reference proteome</keyword>
<reference evidence="2" key="1">
    <citation type="submission" date="2020-11" db="EMBL/GenBank/DDBJ databases">
        <authorList>
            <consortium name="DOE Joint Genome Institute"/>
            <person name="Ahrendt S."/>
            <person name="Riley R."/>
            <person name="Andreopoulos W."/>
            <person name="Labutti K."/>
            <person name="Pangilinan J."/>
            <person name="Ruiz-Duenas F.J."/>
            <person name="Barrasa J.M."/>
            <person name="Sanchez-Garcia M."/>
            <person name="Camarero S."/>
            <person name="Miyauchi S."/>
            <person name="Serrano A."/>
            <person name="Linde D."/>
            <person name="Babiker R."/>
            <person name="Drula E."/>
            <person name="Ayuso-Fernandez I."/>
            <person name="Pacheco R."/>
            <person name="Padilla G."/>
            <person name="Ferreira P."/>
            <person name="Barriuso J."/>
            <person name="Kellner H."/>
            <person name="Castanera R."/>
            <person name="Alfaro M."/>
            <person name="Ramirez L."/>
            <person name="Pisabarro A.G."/>
            <person name="Kuo A."/>
            <person name="Tritt A."/>
            <person name="Lipzen A."/>
            <person name="He G."/>
            <person name="Yan M."/>
            <person name="Ng V."/>
            <person name="Cullen D."/>
            <person name="Martin F."/>
            <person name="Rosso M.-N."/>
            <person name="Henrissat B."/>
            <person name="Hibbett D."/>
            <person name="Martinez A.T."/>
            <person name="Grigoriev I.V."/>
        </authorList>
    </citation>
    <scope>NUCLEOTIDE SEQUENCE</scope>
    <source>
        <strain evidence="2">CIRM-BRFM 674</strain>
    </source>
</reference>
<dbReference type="Proteomes" id="UP000807469">
    <property type="component" value="Unassembled WGS sequence"/>
</dbReference>